<dbReference type="AlphaFoldDB" id="A0A232LWY8"/>
<reference evidence="3 4" key="1">
    <citation type="journal article" date="2015" name="Environ. Microbiol.">
        <title>Metagenome sequence of Elaphomyces granulatus from sporocarp tissue reveals Ascomycota ectomycorrhizal fingerprints of genome expansion and a Proteobacteria-rich microbiome.</title>
        <authorList>
            <person name="Quandt C.A."/>
            <person name="Kohler A."/>
            <person name="Hesse C.N."/>
            <person name="Sharpton T.J."/>
            <person name="Martin F."/>
            <person name="Spatafora J.W."/>
        </authorList>
    </citation>
    <scope>NUCLEOTIDE SEQUENCE [LARGE SCALE GENOMIC DNA]</scope>
    <source>
        <strain evidence="3 4">OSC145934</strain>
    </source>
</reference>
<feature type="region of interest" description="Disordered" evidence="1">
    <location>
        <begin position="68"/>
        <end position="103"/>
    </location>
</feature>
<dbReference type="EMBL" id="NPHW01003981">
    <property type="protein sequence ID" value="OXV08632.1"/>
    <property type="molecule type" value="Genomic_DNA"/>
</dbReference>
<name>A0A232LWY8_9EURO</name>
<dbReference type="Pfam" id="PF25312">
    <property type="entry name" value="Allergen_Asp_f_4"/>
    <property type="match status" value="1"/>
</dbReference>
<evidence type="ECO:0000313" key="3">
    <source>
        <dbReference type="EMBL" id="OXV08632.1"/>
    </source>
</evidence>
<keyword evidence="4" id="KW-1185">Reference proteome</keyword>
<accession>A0A232LWY8</accession>
<feature type="signal peptide" evidence="2">
    <location>
        <begin position="1"/>
        <end position="19"/>
    </location>
</feature>
<evidence type="ECO:0000256" key="1">
    <source>
        <dbReference type="SAM" id="MobiDB-lite"/>
    </source>
</evidence>
<feature type="compositionally biased region" description="Polar residues" evidence="1">
    <location>
        <begin position="78"/>
        <end position="103"/>
    </location>
</feature>
<dbReference type="GO" id="GO:0005576">
    <property type="term" value="C:extracellular region"/>
    <property type="evidence" value="ECO:0007669"/>
    <property type="project" value="InterPro"/>
</dbReference>
<comment type="caution">
    <text evidence="3">The sequence shown here is derived from an EMBL/GenBank/DDBJ whole genome shotgun (WGS) entry which is preliminary data.</text>
</comment>
<organism evidence="3 4">
    <name type="scientific">Elaphomyces granulatus</name>
    <dbReference type="NCBI Taxonomy" id="519963"/>
    <lineage>
        <taxon>Eukaryota</taxon>
        <taxon>Fungi</taxon>
        <taxon>Dikarya</taxon>
        <taxon>Ascomycota</taxon>
        <taxon>Pezizomycotina</taxon>
        <taxon>Eurotiomycetes</taxon>
        <taxon>Eurotiomycetidae</taxon>
        <taxon>Eurotiales</taxon>
        <taxon>Elaphomycetaceae</taxon>
        <taxon>Elaphomyces</taxon>
    </lineage>
</organism>
<evidence type="ECO:0008006" key="5">
    <source>
        <dbReference type="Google" id="ProtNLM"/>
    </source>
</evidence>
<dbReference type="PANTHER" id="PTHR42039">
    <property type="entry name" value="PUTATIVE (AFU_ORTHOLOGUE AFUA_3G02940)-RELATED"/>
    <property type="match status" value="1"/>
</dbReference>
<dbReference type="OrthoDB" id="118256at2759"/>
<protein>
    <recommendedName>
        <fullName evidence="5">Allergen Asp f 4</fullName>
    </recommendedName>
</protein>
<dbReference type="Proteomes" id="UP000243515">
    <property type="component" value="Unassembled WGS sequence"/>
</dbReference>
<feature type="chain" id="PRO_5012330640" description="Allergen Asp f 4" evidence="2">
    <location>
        <begin position="20"/>
        <end position="305"/>
    </location>
</feature>
<keyword evidence="2" id="KW-0732">Signal</keyword>
<evidence type="ECO:0000313" key="4">
    <source>
        <dbReference type="Proteomes" id="UP000243515"/>
    </source>
</evidence>
<sequence length="305" mass="32210">MHFSRSLFFMAMGASMVLARLHGHERRHAHVQHRNAAQLIEERGVGDPVTATIDGKVVTWLDNYSGGSPTKPADYQPPSATTTSNSLPASTSPISSASNGTYSTGFGGRTASTGTGINKKGNCGEPYGSNIILIDNDVADKYDYVIQIVGCPSTKHTVGFWNKIGRDGNLDGWYGDATLNFVVNPGETKTVAVDEDTQGAFGITTGNSLPRDQHGGYDCTWGEFDFCNSDNHNWSGFDVSVIQAQAAGRTPEDLEMCDPAAGVCSCVKQGGSYVSNAYTQSQANQGGIGGNLPAGKVKLVATLCP</sequence>
<evidence type="ECO:0000256" key="2">
    <source>
        <dbReference type="SAM" id="SignalP"/>
    </source>
</evidence>
<gene>
    <name evidence="3" type="ORF">Egran_03604</name>
</gene>
<proteinExistence type="predicted"/>
<dbReference type="InterPro" id="IPR038903">
    <property type="entry name" value="Allergen_Asp_f_4"/>
</dbReference>
<dbReference type="GO" id="GO:0019863">
    <property type="term" value="F:IgE binding"/>
    <property type="evidence" value="ECO:0007669"/>
    <property type="project" value="InterPro"/>
</dbReference>
<dbReference type="PANTHER" id="PTHR42039:SF1">
    <property type="entry name" value="PUTATIVE (AFU_ORTHOLOGUE AFUA_3G02940)-RELATED"/>
    <property type="match status" value="1"/>
</dbReference>